<dbReference type="PROSITE" id="PS50086">
    <property type="entry name" value="TBC_RABGAP"/>
    <property type="match status" value="1"/>
</dbReference>
<feature type="region of interest" description="Disordered" evidence="1">
    <location>
        <begin position="820"/>
        <end position="852"/>
    </location>
</feature>
<dbReference type="InterPro" id="IPR013870">
    <property type="entry name" value="Ribosomal_mL54"/>
</dbReference>
<evidence type="ECO:0000313" key="3">
    <source>
        <dbReference type="EMBL" id="WFD33386.1"/>
    </source>
</evidence>
<dbReference type="Gene3D" id="1.10.472.80">
    <property type="entry name" value="Ypt/Rab-GAP domain of gyp1p, domain 3"/>
    <property type="match status" value="1"/>
</dbReference>
<dbReference type="PANTHER" id="PTHR47219:SF20">
    <property type="entry name" value="TBC1 DOMAIN FAMILY MEMBER 2B"/>
    <property type="match status" value="1"/>
</dbReference>
<dbReference type="SUPFAM" id="SSF47923">
    <property type="entry name" value="Ypt/Rab-GAP domain of gyp1p"/>
    <property type="match status" value="2"/>
</dbReference>
<dbReference type="FunFam" id="1.10.8.270:FF:000026">
    <property type="entry name" value="TBC (Tre-2/Bub2/Cdc16) domain family"/>
    <property type="match status" value="1"/>
</dbReference>
<reference evidence="3" key="1">
    <citation type="submission" date="2023-03" db="EMBL/GenBank/DDBJ databases">
        <title>Mating type loci evolution in Malassezia.</title>
        <authorList>
            <person name="Coelho M.A."/>
        </authorList>
    </citation>
    <scope>NUCLEOTIDE SEQUENCE</scope>
    <source>
        <strain evidence="3">CBS 11721</strain>
    </source>
</reference>
<gene>
    <name evidence="3" type="ORF">MCUN1_000199</name>
</gene>
<feature type="compositionally biased region" description="Pro residues" evidence="1">
    <location>
        <begin position="247"/>
        <end position="262"/>
    </location>
</feature>
<name>A0AAF0ERG4_9BASI</name>
<feature type="compositionally biased region" description="Basic and acidic residues" evidence="1">
    <location>
        <begin position="820"/>
        <end position="835"/>
    </location>
</feature>
<dbReference type="PANTHER" id="PTHR47219">
    <property type="entry name" value="RAB GTPASE-ACTIVATING PROTEIN 1-LIKE"/>
    <property type="match status" value="1"/>
</dbReference>
<accession>A0AAF0ERG4</accession>
<evidence type="ECO:0000259" key="2">
    <source>
        <dbReference type="PROSITE" id="PS50086"/>
    </source>
</evidence>
<dbReference type="InterPro" id="IPR000195">
    <property type="entry name" value="Rab-GAP-TBC_dom"/>
</dbReference>
<feature type="domain" description="Rab-GAP TBC" evidence="2">
    <location>
        <begin position="449"/>
        <end position="632"/>
    </location>
</feature>
<dbReference type="GO" id="GO:0005096">
    <property type="term" value="F:GTPase activator activity"/>
    <property type="evidence" value="ECO:0007669"/>
    <property type="project" value="TreeGrafter"/>
</dbReference>
<organism evidence="3 4">
    <name type="scientific">Malassezia cuniculi</name>
    <dbReference type="NCBI Taxonomy" id="948313"/>
    <lineage>
        <taxon>Eukaryota</taxon>
        <taxon>Fungi</taxon>
        <taxon>Dikarya</taxon>
        <taxon>Basidiomycota</taxon>
        <taxon>Ustilaginomycotina</taxon>
        <taxon>Malasseziomycetes</taxon>
        <taxon>Malasseziales</taxon>
        <taxon>Malasseziaceae</taxon>
        <taxon>Malassezia</taxon>
    </lineage>
</organism>
<dbReference type="AlphaFoldDB" id="A0AAF0ERG4"/>
<dbReference type="Proteomes" id="UP001219933">
    <property type="component" value="Chromosome 1"/>
</dbReference>
<dbReference type="GO" id="GO:0031267">
    <property type="term" value="F:small GTPase binding"/>
    <property type="evidence" value="ECO:0007669"/>
    <property type="project" value="TreeGrafter"/>
</dbReference>
<feature type="region of interest" description="Disordered" evidence="1">
    <location>
        <begin position="230"/>
        <end position="266"/>
    </location>
</feature>
<feature type="region of interest" description="Disordered" evidence="1">
    <location>
        <begin position="59"/>
        <end position="93"/>
    </location>
</feature>
<dbReference type="SMART" id="SM00164">
    <property type="entry name" value="TBC"/>
    <property type="match status" value="1"/>
</dbReference>
<feature type="compositionally biased region" description="Polar residues" evidence="1">
    <location>
        <begin position="59"/>
        <end position="71"/>
    </location>
</feature>
<evidence type="ECO:0000313" key="4">
    <source>
        <dbReference type="Proteomes" id="UP001219933"/>
    </source>
</evidence>
<protein>
    <recommendedName>
        <fullName evidence="2">Rab-GAP TBC domain-containing protein</fullName>
    </recommendedName>
</protein>
<dbReference type="InterPro" id="IPR035969">
    <property type="entry name" value="Rab-GAP_TBC_sf"/>
</dbReference>
<dbReference type="EMBL" id="CP119877">
    <property type="protein sequence ID" value="WFD33386.1"/>
    <property type="molecule type" value="Genomic_DNA"/>
</dbReference>
<proteinExistence type="predicted"/>
<feature type="region of interest" description="Disordered" evidence="1">
    <location>
        <begin position="1"/>
        <end position="26"/>
    </location>
</feature>
<dbReference type="Pfam" id="PF00566">
    <property type="entry name" value="RabGAP-TBC"/>
    <property type="match status" value="1"/>
</dbReference>
<keyword evidence="4" id="KW-1185">Reference proteome</keyword>
<dbReference type="Pfam" id="PF08561">
    <property type="entry name" value="Ribosomal_L37"/>
    <property type="match status" value="1"/>
</dbReference>
<dbReference type="InterPro" id="IPR050302">
    <property type="entry name" value="Rab_GAP_TBC_domain"/>
</dbReference>
<evidence type="ECO:0000256" key="1">
    <source>
        <dbReference type="SAM" id="MobiDB-lite"/>
    </source>
</evidence>
<dbReference type="Gene3D" id="1.10.8.270">
    <property type="entry name" value="putative rabgap domain of human tbc1 domain family member 14 like domains"/>
    <property type="match status" value="1"/>
</dbReference>
<sequence length="882" mass="95574">MSGASRRPAESHPLALGGETPPQARFSTELYPDASHVGAVVHDVDPIVGLFKNTTVASPSSESLAEQLSTASRRQSRSSTFDGCGSAPVSTAHSVCTPKKTADSISGSADACVTNESVDPRDIALLAKLCPHDTFAKGAFTDIPSSTDSLQEWCSSQDEHAAALLHAASLAIQALMARVQVHTPSGMELANTLQEAMDHDITAPPPVTENKHDYAGLAALVAAMQSIPQAETPVETPVETPAKTPEQPEPSSPTPQMPPDTPTGPRVVELLHIEPEASRPPTCFPDSNTNTDNDSVHVDRYGFVYGMTASAYKSHTNDDRVDKASNVSSDGPVHDVEVHTESETSFSDVSTFPLLAPTRATTAASVFSVSQSVRSDAEPALAALPSQSVRRLLQHMHDMYDRQQAERRTQWDAFLTRNTEDTLPAYISEALPKRGTPDWDAFQKLCQGGVPMVYRAAVWSQCVGAADVAEPGRYTELCAGEPESQIELDVRRTMPNNLFFGGDGPGVPKLRRVLAAYARYDPASGYCQGMNNLAAVLLLVFSNEQDAFWAFAGIVHKVLPLGYYGEDMSVAHADQQVLLDLVRSGLPKLMAHIESLGIELRAVTIGWFLSLFTTCLPIETLLRVWDVLFVEGNVVLFRVAFAILHLKAPQLLATSSDSGFYARLHMLASHMFDADEILQTCNALRATIRADEIAMRRRKHLAVRMPRASPRAMRVGAMCVRFQSSNDAPPADKPSVAPAGTVFTGLSILKDKPDPVALPDSEYPPWLFELLEDPAIRSNKSLNVGDVDTTGMSKGEARVAVKRAAKIARAEARRKAQAEAREAARRERLKKEGKLTETTAQAVVDQGPKTPGELRAAELAQRRSLRKNNRAAIKANNFVRST</sequence>